<comment type="caution">
    <text evidence="1">The sequence shown here is derived from an EMBL/GenBank/DDBJ whole genome shotgun (WGS) entry which is preliminary data.</text>
</comment>
<keyword evidence="2" id="KW-1185">Reference proteome</keyword>
<reference evidence="1" key="1">
    <citation type="submission" date="2020-08" db="EMBL/GenBank/DDBJ databases">
        <title>Multicomponent nature underlies the extraordinary mechanical properties of spider dragline silk.</title>
        <authorList>
            <person name="Kono N."/>
            <person name="Nakamura H."/>
            <person name="Mori M."/>
            <person name="Yoshida Y."/>
            <person name="Ohtoshi R."/>
            <person name="Malay A.D."/>
            <person name="Moran D.A.P."/>
            <person name="Tomita M."/>
            <person name="Numata K."/>
            <person name="Arakawa K."/>
        </authorList>
    </citation>
    <scope>NUCLEOTIDE SEQUENCE</scope>
</reference>
<sequence>TCFASPFCCFRSASPAPRFPFALPPATASPALNQTIQLPNVTDENAMDSKKQKERKIFGKVKKCFRRMKTSEISHQTLK</sequence>
<organism evidence="1 2">
    <name type="scientific">Trichonephila inaurata madagascariensis</name>
    <dbReference type="NCBI Taxonomy" id="2747483"/>
    <lineage>
        <taxon>Eukaryota</taxon>
        <taxon>Metazoa</taxon>
        <taxon>Ecdysozoa</taxon>
        <taxon>Arthropoda</taxon>
        <taxon>Chelicerata</taxon>
        <taxon>Arachnida</taxon>
        <taxon>Araneae</taxon>
        <taxon>Araneomorphae</taxon>
        <taxon>Entelegynae</taxon>
        <taxon>Araneoidea</taxon>
        <taxon>Nephilidae</taxon>
        <taxon>Trichonephila</taxon>
        <taxon>Trichonephila inaurata</taxon>
    </lineage>
</organism>
<feature type="non-terminal residue" evidence="1">
    <location>
        <position position="1"/>
    </location>
</feature>
<gene>
    <name evidence="1" type="ORF">TNIN_460451</name>
</gene>
<dbReference type="EMBL" id="BMAV01016545">
    <property type="protein sequence ID" value="GFY67388.1"/>
    <property type="molecule type" value="Genomic_DNA"/>
</dbReference>
<protein>
    <submittedName>
        <fullName evidence="1">Uncharacterized protein</fullName>
    </submittedName>
</protein>
<evidence type="ECO:0000313" key="1">
    <source>
        <dbReference type="EMBL" id="GFY67388.1"/>
    </source>
</evidence>
<dbReference type="Proteomes" id="UP000886998">
    <property type="component" value="Unassembled WGS sequence"/>
</dbReference>
<evidence type="ECO:0000313" key="2">
    <source>
        <dbReference type="Proteomes" id="UP000886998"/>
    </source>
</evidence>
<name>A0A8X6Y807_9ARAC</name>
<dbReference type="AlphaFoldDB" id="A0A8X6Y807"/>
<accession>A0A8X6Y807</accession>
<proteinExistence type="predicted"/>